<feature type="chain" id="PRO_5010218276" evidence="2">
    <location>
        <begin position="18"/>
        <end position="228"/>
    </location>
</feature>
<evidence type="ECO:0000256" key="1">
    <source>
        <dbReference type="SAM" id="MobiDB-lite"/>
    </source>
</evidence>
<name>A0A1S0UK17_LOALO</name>
<dbReference type="AlphaFoldDB" id="A0A1S0UK17"/>
<keyword evidence="2" id="KW-0732">Signal</keyword>
<dbReference type="EMBL" id="JH712167">
    <property type="protein sequence ID" value="EJD75197.1"/>
    <property type="molecule type" value="Genomic_DNA"/>
</dbReference>
<dbReference type="CTD" id="9939600"/>
<reference evidence="3" key="1">
    <citation type="submission" date="2012-04" db="EMBL/GenBank/DDBJ databases">
        <title>The Genome Sequence of Loa loa.</title>
        <authorList>
            <consortium name="The Broad Institute Genome Sequencing Platform"/>
            <consortium name="Broad Institute Genome Sequencing Center for Infectious Disease"/>
            <person name="Nutman T.B."/>
            <person name="Fink D.L."/>
            <person name="Russ C."/>
            <person name="Young S."/>
            <person name="Zeng Q."/>
            <person name="Gargeya S."/>
            <person name="Alvarado L."/>
            <person name="Berlin A."/>
            <person name="Chapman S.B."/>
            <person name="Chen Z."/>
            <person name="Freedman E."/>
            <person name="Gellesch M."/>
            <person name="Goldberg J."/>
            <person name="Griggs A."/>
            <person name="Gujja S."/>
            <person name="Heilman E.R."/>
            <person name="Heiman D."/>
            <person name="Howarth C."/>
            <person name="Mehta T."/>
            <person name="Neiman D."/>
            <person name="Pearson M."/>
            <person name="Roberts A."/>
            <person name="Saif S."/>
            <person name="Shea T."/>
            <person name="Shenoy N."/>
            <person name="Sisk P."/>
            <person name="Stolte C."/>
            <person name="Sykes S."/>
            <person name="White J."/>
            <person name="Yandava C."/>
            <person name="Haas B."/>
            <person name="Henn M.R."/>
            <person name="Nusbaum C."/>
            <person name="Birren B."/>
        </authorList>
    </citation>
    <scope>NUCLEOTIDE SEQUENCE [LARGE SCALE GENOMIC DNA]</scope>
</reference>
<feature type="region of interest" description="Disordered" evidence="1">
    <location>
        <begin position="202"/>
        <end position="228"/>
    </location>
</feature>
<gene>
    <name evidence="3" type="ORF">LOAG_17609</name>
</gene>
<sequence length="228" mass="26239">MIRSLSIILVWILAVEAGRITLYSGLAVEDRGNGTEEEKWNNEIDNGDNDDDDENFTNENSQDSDIYVRNKFMPQILFAQKDKIIEWKDSDYEKGHLINDEFQNDNNTITEIIINNVKGIGSNGENVSKRGKDEIDKTEDWSSTEGTNIVDYLHSISSTPKDHVWTEEGIIDEDFDVVIKTNVKRVKRASRAGNSRRVKLMQDRRNNRLDDSNSLENSNHHKHEVKDN</sequence>
<feature type="compositionally biased region" description="Acidic residues" evidence="1">
    <location>
        <begin position="45"/>
        <end position="56"/>
    </location>
</feature>
<accession>A0A1S0UK17</accession>
<feature type="compositionally biased region" description="Basic and acidic residues" evidence="1">
    <location>
        <begin position="33"/>
        <end position="42"/>
    </location>
</feature>
<dbReference type="GeneID" id="9939600"/>
<proteinExistence type="predicted"/>
<dbReference type="InParanoid" id="A0A1S0UK17"/>
<protein>
    <submittedName>
        <fullName evidence="3">Uncharacterized protein</fullName>
    </submittedName>
</protein>
<feature type="region of interest" description="Disordered" evidence="1">
    <location>
        <begin position="33"/>
        <end position="60"/>
    </location>
</feature>
<evidence type="ECO:0000256" key="2">
    <source>
        <dbReference type="SAM" id="SignalP"/>
    </source>
</evidence>
<dbReference type="OrthoDB" id="5871163at2759"/>
<dbReference type="OMA" id="EKWINEM"/>
<feature type="signal peptide" evidence="2">
    <location>
        <begin position="1"/>
        <end position="17"/>
    </location>
</feature>
<dbReference type="RefSeq" id="XP_020306075.1">
    <property type="nucleotide sequence ID" value="XM_020450268.1"/>
</dbReference>
<organism evidence="3">
    <name type="scientific">Loa loa</name>
    <name type="common">Eye worm</name>
    <name type="synonym">Filaria loa</name>
    <dbReference type="NCBI Taxonomy" id="7209"/>
    <lineage>
        <taxon>Eukaryota</taxon>
        <taxon>Metazoa</taxon>
        <taxon>Ecdysozoa</taxon>
        <taxon>Nematoda</taxon>
        <taxon>Chromadorea</taxon>
        <taxon>Rhabditida</taxon>
        <taxon>Spirurina</taxon>
        <taxon>Spiruromorpha</taxon>
        <taxon>Filarioidea</taxon>
        <taxon>Onchocercidae</taxon>
        <taxon>Loa</taxon>
    </lineage>
</organism>
<dbReference type="KEGG" id="loa:LOAG_17609"/>
<evidence type="ECO:0000313" key="3">
    <source>
        <dbReference type="EMBL" id="EJD75197.1"/>
    </source>
</evidence>
<feature type="compositionally biased region" description="Basic and acidic residues" evidence="1">
    <location>
        <begin position="202"/>
        <end position="211"/>
    </location>
</feature>